<dbReference type="AlphaFoldDB" id="A0A158I4I2"/>
<protein>
    <submittedName>
        <fullName evidence="5">GntR family transcriptional regulator</fullName>
    </submittedName>
</protein>
<evidence type="ECO:0000313" key="5">
    <source>
        <dbReference type="EMBL" id="SAL51512.1"/>
    </source>
</evidence>
<dbReference type="SMART" id="SM00345">
    <property type="entry name" value="HTH_GNTR"/>
    <property type="match status" value="1"/>
</dbReference>
<dbReference type="PANTHER" id="PTHR43537:SF49">
    <property type="entry name" value="TRANSCRIPTIONAL REGULATORY PROTEIN"/>
    <property type="match status" value="1"/>
</dbReference>
<dbReference type="PROSITE" id="PS50949">
    <property type="entry name" value="HTH_GNTR"/>
    <property type="match status" value="1"/>
</dbReference>
<dbReference type="SMART" id="SM00895">
    <property type="entry name" value="FCD"/>
    <property type="match status" value="1"/>
</dbReference>
<keyword evidence="3" id="KW-0804">Transcription</keyword>
<dbReference type="SUPFAM" id="SSF46785">
    <property type="entry name" value="Winged helix' DNA-binding domain"/>
    <property type="match status" value="1"/>
</dbReference>
<dbReference type="InterPro" id="IPR036390">
    <property type="entry name" value="WH_DNA-bd_sf"/>
</dbReference>
<dbReference type="InterPro" id="IPR000524">
    <property type="entry name" value="Tscrpt_reg_HTH_GntR"/>
</dbReference>
<dbReference type="Gene3D" id="1.10.10.10">
    <property type="entry name" value="Winged helix-like DNA-binding domain superfamily/Winged helix DNA-binding domain"/>
    <property type="match status" value="1"/>
</dbReference>
<dbReference type="InterPro" id="IPR008920">
    <property type="entry name" value="TF_FadR/GntR_C"/>
</dbReference>
<feature type="domain" description="HTH gntR-type" evidence="4">
    <location>
        <begin position="12"/>
        <end position="79"/>
    </location>
</feature>
<dbReference type="InterPro" id="IPR036388">
    <property type="entry name" value="WH-like_DNA-bd_sf"/>
</dbReference>
<name>A0A158I4I2_9BURK</name>
<evidence type="ECO:0000256" key="3">
    <source>
        <dbReference type="ARBA" id="ARBA00023163"/>
    </source>
</evidence>
<sequence length="222" mass="24562">MIQETLAKGASRGLGQKAYEKLIQAIEDGFLTPDSRLVEGELVTWLGMSRTPIREALQRLDAEGLLVHEPRNGMTLVKLDHERVVELYRMREILEGGAAGFAAQHASQAEIQVMQDLCASEHEVMGDPVLGARHNRNFHQSIFRAAHNRYLLRNLSMLTSSLALLGNYTRHIEGRAEQAAHEHAEIVAAIAARDVAGAENAARSHIRSAQQARLKDILGIHN</sequence>
<dbReference type="GO" id="GO:0003677">
    <property type="term" value="F:DNA binding"/>
    <property type="evidence" value="ECO:0007669"/>
    <property type="project" value="UniProtKB-KW"/>
</dbReference>
<dbReference type="CDD" id="cd07377">
    <property type="entry name" value="WHTH_GntR"/>
    <property type="match status" value="1"/>
</dbReference>
<dbReference type="SUPFAM" id="SSF48008">
    <property type="entry name" value="GntR ligand-binding domain-like"/>
    <property type="match status" value="1"/>
</dbReference>
<gene>
    <name evidence="5" type="ORF">AWB69_05281</name>
</gene>
<evidence type="ECO:0000313" key="6">
    <source>
        <dbReference type="Proteomes" id="UP000054683"/>
    </source>
</evidence>
<keyword evidence="1" id="KW-0805">Transcription regulation</keyword>
<accession>A0A158I4I2</accession>
<dbReference type="OrthoDB" id="8680857at2"/>
<dbReference type="Proteomes" id="UP000054683">
    <property type="component" value="Unassembled WGS sequence"/>
</dbReference>
<dbReference type="RefSeq" id="WP_062089649.1">
    <property type="nucleotide sequence ID" value="NZ_FCOK02000041.1"/>
</dbReference>
<dbReference type="Pfam" id="PF00392">
    <property type="entry name" value="GntR"/>
    <property type="match status" value="1"/>
</dbReference>
<organism evidence="5 6">
    <name type="scientific">Caballeronia udeis</name>
    <dbReference type="NCBI Taxonomy" id="1232866"/>
    <lineage>
        <taxon>Bacteria</taxon>
        <taxon>Pseudomonadati</taxon>
        <taxon>Pseudomonadota</taxon>
        <taxon>Betaproteobacteria</taxon>
        <taxon>Burkholderiales</taxon>
        <taxon>Burkholderiaceae</taxon>
        <taxon>Caballeronia</taxon>
    </lineage>
</organism>
<dbReference type="Pfam" id="PF07729">
    <property type="entry name" value="FCD"/>
    <property type="match status" value="1"/>
</dbReference>
<reference evidence="5 6" key="1">
    <citation type="submission" date="2016-01" db="EMBL/GenBank/DDBJ databases">
        <authorList>
            <person name="Oliw E.H."/>
        </authorList>
    </citation>
    <scope>NUCLEOTIDE SEQUENCE [LARGE SCALE GENOMIC DNA]</scope>
    <source>
        <strain evidence="5">LMG 27134</strain>
    </source>
</reference>
<proteinExistence type="predicted"/>
<evidence type="ECO:0000256" key="2">
    <source>
        <dbReference type="ARBA" id="ARBA00023125"/>
    </source>
</evidence>
<evidence type="ECO:0000259" key="4">
    <source>
        <dbReference type="PROSITE" id="PS50949"/>
    </source>
</evidence>
<keyword evidence="2" id="KW-0238">DNA-binding</keyword>
<dbReference type="Gene3D" id="1.20.120.530">
    <property type="entry name" value="GntR ligand-binding domain-like"/>
    <property type="match status" value="1"/>
</dbReference>
<dbReference type="PANTHER" id="PTHR43537">
    <property type="entry name" value="TRANSCRIPTIONAL REGULATOR, GNTR FAMILY"/>
    <property type="match status" value="1"/>
</dbReference>
<evidence type="ECO:0000256" key="1">
    <source>
        <dbReference type="ARBA" id="ARBA00023015"/>
    </source>
</evidence>
<dbReference type="GO" id="GO:0003700">
    <property type="term" value="F:DNA-binding transcription factor activity"/>
    <property type="evidence" value="ECO:0007669"/>
    <property type="project" value="InterPro"/>
</dbReference>
<dbReference type="EMBL" id="FCOK02000041">
    <property type="protein sequence ID" value="SAL51512.1"/>
    <property type="molecule type" value="Genomic_DNA"/>
</dbReference>
<dbReference type="InterPro" id="IPR011711">
    <property type="entry name" value="GntR_C"/>
</dbReference>
<dbReference type="PRINTS" id="PR00035">
    <property type="entry name" value="HTHGNTR"/>
</dbReference>